<gene>
    <name evidence="9" type="ORF">JT25_009600</name>
</gene>
<dbReference type="InterPro" id="IPR036291">
    <property type="entry name" value="NAD(P)-bd_dom_sf"/>
</dbReference>
<dbReference type="STRING" id="1538553.JT25_009600"/>
<dbReference type="RefSeq" id="WP_036272957.1">
    <property type="nucleotide sequence ID" value="NZ_CP014476.1"/>
</dbReference>
<dbReference type="Gene3D" id="3.30.70.1450">
    <property type="entry name" value="Regulator of K+ conductance, C-terminal domain"/>
    <property type="match status" value="1"/>
</dbReference>
<name>A0A126T3V3_9GAMM</name>
<keyword evidence="9" id="KW-0406">Ion transport</keyword>
<evidence type="ECO:0000259" key="8">
    <source>
        <dbReference type="PROSITE" id="PS51202"/>
    </source>
</evidence>
<dbReference type="PROSITE" id="PS51201">
    <property type="entry name" value="RCK_N"/>
    <property type="match status" value="1"/>
</dbReference>
<dbReference type="AlphaFoldDB" id="A0A126T3V3"/>
<dbReference type="GO" id="GO:0008324">
    <property type="term" value="F:monoatomic cation transmembrane transporter activity"/>
    <property type="evidence" value="ECO:0007669"/>
    <property type="project" value="InterPro"/>
</dbReference>
<keyword evidence="2 6" id="KW-0812">Transmembrane</keyword>
<dbReference type="PANTHER" id="PTHR43833:SF9">
    <property type="entry name" value="POTASSIUM CHANNEL PROTEIN YUGO-RELATED"/>
    <property type="match status" value="1"/>
</dbReference>
<accession>A0A126T3V3</accession>
<evidence type="ECO:0000313" key="10">
    <source>
        <dbReference type="Proteomes" id="UP000030512"/>
    </source>
</evidence>
<dbReference type="EMBL" id="CP014476">
    <property type="protein sequence ID" value="AMK76742.1"/>
    <property type="molecule type" value="Genomic_DNA"/>
</dbReference>
<keyword evidence="9" id="KW-0407">Ion channel</keyword>
<feature type="domain" description="RCK N-terminal" evidence="7">
    <location>
        <begin position="287"/>
        <end position="404"/>
    </location>
</feature>
<dbReference type="KEGG" id="mdn:JT25_009600"/>
<dbReference type="OrthoDB" id="9781411at2"/>
<evidence type="ECO:0000256" key="4">
    <source>
        <dbReference type="ARBA" id="ARBA00023136"/>
    </source>
</evidence>
<dbReference type="PRINTS" id="PR00169">
    <property type="entry name" value="KCHANNEL"/>
</dbReference>
<dbReference type="InterPro" id="IPR036721">
    <property type="entry name" value="RCK_C_sf"/>
</dbReference>
<keyword evidence="10" id="KW-1185">Reference proteome</keyword>
<dbReference type="SUPFAM" id="SSF81324">
    <property type="entry name" value="Voltage-gated potassium channels"/>
    <property type="match status" value="1"/>
</dbReference>
<reference evidence="9 10" key="1">
    <citation type="journal article" date="2015" name="Environ. Microbiol.">
        <title>Methane oxidation coupled to nitrate reduction under hypoxia by the Gammaproteobacterium Methylomonas denitrificans, sp. nov. type strain FJG1.</title>
        <authorList>
            <person name="Kits K.D."/>
            <person name="Klotz M.G."/>
            <person name="Stein L.Y."/>
        </authorList>
    </citation>
    <scope>NUCLEOTIDE SEQUENCE [LARGE SCALE GENOMIC DNA]</scope>
    <source>
        <strain evidence="9 10">FJG1</strain>
    </source>
</reference>
<evidence type="ECO:0000256" key="1">
    <source>
        <dbReference type="ARBA" id="ARBA00004141"/>
    </source>
</evidence>
<evidence type="ECO:0000256" key="5">
    <source>
        <dbReference type="ARBA" id="ARBA00029579"/>
    </source>
</evidence>
<dbReference type="GO" id="GO:0016020">
    <property type="term" value="C:membrane"/>
    <property type="evidence" value="ECO:0007669"/>
    <property type="project" value="UniProtKB-SubCell"/>
</dbReference>
<proteinExistence type="predicted"/>
<sequence length="534" mass="61396">MLAKLIVYCAYYLKSADWYRSAKLFFYDLLENSHSRKKKYFDATMIGLLILSVIFLIYDIEHEDSKMGGYFELAILMVFIVEYCLRGWIYSDTYKVIIEEYEKALYLNLDFNLLGVFRKAFVRDIEYITSPFAIIDILAILPSYRPLAILRIFIIFRLFKLFRYSNSAKLFADALASKRFELMTLLIFTCFLVFIASVSIYMFEYQALGSGIHNLFDAFYWTIVTLATVGFGDITPQTTGGRWVTIFLILASLGVLSFFTSILIAAFSEKMLSMRESRTYAELERYDSFIIICGFGRVGQEIARHLHGERQKFVIIDRVPARVVLAKQRGYLAIESDASNNEVLLNAGICRGATAILCITGDDVINVYITLTSRHLNKNLRIISRANRHDNVNKLYQAGADNVIRPFEIAGLLAAEFVGQPVAFEAISGILHNQTEIVMESVLVSEKSPLDNQQIGQLDLQQRKLTLLGVISDNPIHLKHKNKYQVKQQHFYFNPEADFILRHGDMLVLLGRKYGIDHFRDQVEQRRLFSRKPK</sequence>
<dbReference type="InterPro" id="IPR003148">
    <property type="entry name" value="RCK_N"/>
</dbReference>
<keyword evidence="9" id="KW-0813">Transport</keyword>
<feature type="transmembrane region" description="Helical" evidence="6">
    <location>
        <begin position="70"/>
        <end position="89"/>
    </location>
</feature>
<evidence type="ECO:0000256" key="6">
    <source>
        <dbReference type="SAM" id="Phobius"/>
    </source>
</evidence>
<keyword evidence="3 6" id="KW-1133">Transmembrane helix</keyword>
<dbReference type="InterPro" id="IPR050721">
    <property type="entry name" value="Trk_Ktr_HKT_K-transport"/>
</dbReference>
<evidence type="ECO:0000256" key="3">
    <source>
        <dbReference type="ARBA" id="ARBA00022989"/>
    </source>
</evidence>
<dbReference type="Proteomes" id="UP000030512">
    <property type="component" value="Chromosome"/>
</dbReference>
<dbReference type="GO" id="GO:0006813">
    <property type="term" value="P:potassium ion transport"/>
    <property type="evidence" value="ECO:0007669"/>
    <property type="project" value="InterPro"/>
</dbReference>
<organism evidence="9 10">
    <name type="scientific">Methylomonas denitrificans</name>
    <dbReference type="NCBI Taxonomy" id="1538553"/>
    <lineage>
        <taxon>Bacteria</taxon>
        <taxon>Pseudomonadati</taxon>
        <taxon>Pseudomonadota</taxon>
        <taxon>Gammaproteobacteria</taxon>
        <taxon>Methylococcales</taxon>
        <taxon>Methylococcaceae</taxon>
        <taxon>Methylomonas</taxon>
    </lineage>
</organism>
<evidence type="ECO:0000256" key="2">
    <source>
        <dbReference type="ARBA" id="ARBA00022692"/>
    </source>
</evidence>
<dbReference type="Pfam" id="PF00520">
    <property type="entry name" value="Ion_trans"/>
    <property type="match status" value="1"/>
</dbReference>
<dbReference type="InterPro" id="IPR005821">
    <property type="entry name" value="Ion_trans_dom"/>
</dbReference>
<feature type="transmembrane region" description="Helical" evidence="6">
    <location>
        <begin position="215"/>
        <end position="232"/>
    </location>
</feature>
<feature type="transmembrane region" description="Helical" evidence="6">
    <location>
        <begin position="244"/>
        <end position="268"/>
    </location>
</feature>
<dbReference type="Gene3D" id="1.10.287.70">
    <property type="match status" value="1"/>
</dbReference>
<dbReference type="GO" id="GO:0005216">
    <property type="term" value="F:monoatomic ion channel activity"/>
    <property type="evidence" value="ECO:0007669"/>
    <property type="project" value="InterPro"/>
</dbReference>
<dbReference type="PANTHER" id="PTHR43833">
    <property type="entry name" value="POTASSIUM CHANNEL PROTEIN 2-RELATED-RELATED"/>
    <property type="match status" value="1"/>
</dbReference>
<feature type="transmembrane region" description="Helical" evidence="6">
    <location>
        <begin position="40"/>
        <end position="58"/>
    </location>
</feature>
<dbReference type="Gene3D" id="3.40.50.720">
    <property type="entry name" value="NAD(P)-binding Rossmann-like Domain"/>
    <property type="match status" value="1"/>
</dbReference>
<evidence type="ECO:0000313" key="9">
    <source>
        <dbReference type="EMBL" id="AMK76742.1"/>
    </source>
</evidence>
<comment type="subcellular location">
    <subcellularLocation>
        <location evidence="1">Membrane</location>
        <topology evidence="1">Multi-pass membrane protein</topology>
    </subcellularLocation>
</comment>
<dbReference type="PROSITE" id="PS51202">
    <property type="entry name" value="RCK_C"/>
    <property type="match status" value="1"/>
</dbReference>
<dbReference type="SUPFAM" id="SSF51735">
    <property type="entry name" value="NAD(P)-binding Rossmann-fold domains"/>
    <property type="match status" value="1"/>
</dbReference>
<dbReference type="InterPro" id="IPR006037">
    <property type="entry name" value="RCK_C"/>
</dbReference>
<protein>
    <recommendedName>
        <fullName evidence="5">BK channel</fullName>
    </recommendedName>
</protein>
<keyword evidence="4 6" id="KW-0472">Membrane</keyword>
<dbReference type="SUPFAM" id="SSF116726">
    <property type="entry name" value="TrkA C-terminal domain-like"/>
    <property type="match status" value="1"/>
</dbReference>
<dbReference type="Pfam" id="PF02254">
    <property type="entry name" value="TrkA_N"/>
    <property type="match status" value="1"/>
</dbReference>
<feature type="transmembrane region" description="Helical" evidence="6">
    <location>
        <begin position="182"/>
        <end position="203"/>
    </location>
</feature>
<feature type="domain" description="RCK C-terminal" evidence="8">
    <location>
        <begin position="427"/>
        <end position="525"/>
    </location>
</feature>
<evidence type="ECO:0000259" key="7">
    <source>
        <dbReference type="PROSITE" id="PS51201"/>
    </source>
</evidence>